<keyword evidence="4" id="KW-1185">Reference proteome</keyword>
<protein>
    <submittedName>
        <fullName evidence="3">Malto-oligosyltrehalose synthase</fullName>
    </submittedName>
</protein>
<dbReference type="CDD" id="cd11336">
    <property type="entry name" value="AmyAc_MTSase"/>
    <property type="match status" value="1"/>
</dbReference>
<dbReference type="Pfam" id="PF00128">
    <property type="entry name" value="Alpha-amylase"/>
    <property type="match status" value="1"/>
</dbReference>
<evidence type="ECO:0000256" key="1">
    <source>
        <dbReference type="SAM" id="MobiDB-lite"/>
    </source>
</evidence>
<dbReference type="PANTHER" id="PTHR10357:SF216">
    <property type="entry name" value="MALTOOLIGOSYL TREHALOSE SYNTHASE-RELATED"/>
    <property type="match status" value="1"/>
</dbReference>
<feature type="domain" description="Glycosyl hydrolase family 13 catalytic" evidence="2">
    <location>
        <begin position="9"/>
        <end position="794"/>
    </location>
</feature>
<gene>
    <name evidence="3" type="primary">treY</name>
    <name evidence="3" type="ORF">GCM10023167_09900</name>
</gene>
<comment type="caution">
    <text evidence="3">The sequence shown here is derived from an EMBL/GenBank/DDBJ whole genome shotgun (WGS) entry which is preliminary data.</text>
</comment>
<dbReference type="RefSeq" id="WP_345030369.1">
    <property type="nucleotide sequence ID" value="NZ_BAABGL010000004.1"/>
</dbReference>
<accession>A0ABP8J836</accession>
<dbReference type="InterPro" id="IPR012767">
    <property type="entry name" value="Trehalose_TreY"/>
</dbReference>
<evidence type="ECO:0000259" key="2">
    <source>
        <dbReference type="SMART" id="SM00642"/>
    </source>
</evidence>
<evidence type="ECO:0000313" key="4">
    <source>
        <dbReference type="Proteomes" id="UP001500642"/>
    </source>
</evidence>
<dbReference type="Proteomes" id="UP001500642">
    <property type="component" value="Unassembled WGS sequence"/>
</dbReference>
<feature type="compositionally biased region" description="Low complexity" evidence="1">
    <location>
        <begin position="917"/>
        <end position="939"/>
    </location>
</feature>
<dbReference type="SUPFAM" id="SSF51445">
    <property type="entry name" value="(Trans)glycosidases"/>
    <property type="match status" value="1"/>
</dbReference>
<feature type="region of interest" description="Disordered" evidence="1">
    <location>
        <begin position="905"/>
        <end position="941"/>
    </location>
</feature>
<organism evidence="3 4">
    <name type="scientific">Brevibacterium pityocampae</name>
    <dbReference type="NCBI Taxonomy" id="506594"/>
    <lineage>
        <taxon>Bacteria</taxon>
        <taxon>Bacillati</taxon>
        <taxon>Actinomycetota</taxon>
        <taxon>Actinomycetes</taxon>
        <taxon>Micrococcales</taxon>
        <taxon>Brevibacteriaceae</taxon>
        <taxon>Brevibacterium</taxon>
    </lineage>
</organism>
<evidence type="ECO:0000313" key="3">
    <source>
        <dbReference type="EMBL" id="GAA4386706.1"/>
    </source>
</evidence>
<dbReference type="EMBL" id="BAABGL010000004">
    <property type="protein sequence ID" value="GAA4386706.1"/>
    <property type="molecule type" value="Genomic_DNA"/>
</dbReference>
<dbReference type="InterPro" id="IPR006047">
    <property type="entry name" value="GH13_cat_dom"/>
</dbReference>
<dbReference type="InterPro" id="IPR017853">
    <property type="entry name" value="GH"/>
</dbReference>
<name>A0ABP8J836_9MICO</name>
<reference evidence="4" key="1">
    <citation type="journal article" date="2019" name="Int. J. Syst. Evol. Microbiol.">
        <title>The Global Catalogue of Microorganisms (GCM) 10K type strain sequencing project: providing services to taxonomists for standard genome sequencing and annotation.</title>
        <authorList>
            <consortium name="The Broad Institute Genomics Platform"/>
            <consortium name="The Broad Institute Genome Sequencing Center for Infectious Disease"/>
            <person name="Wu L."/>
            <person name="Ma J."/>
        </authorList>
    </citation>
    <scope>NUCLEOTIDE SEQUENCE [LARGE SCALE GENOMIC DNA]</scope>
    <source>
        <strain evidence="4">JCM 17808</strain>
    </source>
</reference>
<dbReference type="PANTHER" id="PTHR10357">
    <property type="entry name" value="ALPHA-AMYLASE FAMILY MEMBER"/>
    <property type="match status" value="1"/>
</dbReference>
<proteinExistence type="predicted"/>
<sequence length="974" mass="106209">MSQRPTPVPASTYRFQLTSDFTLFDAAEQIPYLAGLGIDWVYLSPVLAAEPGSTHGYDMVDPTRVDEARGGRAGLEALSRAAHAAGMGVLVDIVPNHMGVATPVHNRYWWDLLTFGEASRYAQWFDVDWAAGADDTAPFRPADGWTRPATGKLVLAELGAPEDLGKLEIREHEGSPVLAYYDNLYPVAPGSLQDGMTPQELHAVQNYRLVHWKHEDWGLNYRRFFSIKTLAGIRVEDPAVFAATHREIASWFTAGLVDGLRIDHIDGLARPEEYLARLTHLTGAYIVTEKILALESRGARELLPAGWAEAGARGTTGYELIAYIDGALTDRAGFFHLEAARQQLFAGGPLPGEAGEGADAAEEPADLAAAGRHLQRHPTSVHGLFTQIEQAAKTHFAFGPLSGEMLRLARELKAIGWFHCDARSRAVIGADPLDIDIEQLADVFGILAASLPVYRVYRPAPTDREHFLAQLSDTVDTADLPPLSEDGQIIMRALSAIRSTARSATASDRLLAYLGVVLTTANHPTFIRFAQSTGAIMAKGVEDTTFYRYAALTALNEVGGRPEEPFEPTALWQEFERRMRTTPYGLNSLSTHDTKRSEDTRARILALAELPGEFLAFLAAARQRTSVRYRPDESDLMVTAGAQYGVNASIERTKAPLAADTSFDILLWQAVLGAWPATPERLTEYALKAAREQSLYTWWTDNHEEFEGELRAAMEATEQDPELRALIEDMDGRIRAAGHSNGLVAKALQLLAPGVPDVYQGTELWDRSLVDPDNRRPVDYSERGRHLGGIDRLDLSDEAAWDSGAVKLLLTSRLLHLRTRLREVFVPDSPLLTGPPVPVGRTGTQWEHALAVLFGGRVLLVGTRLPIGLAAAGGWADTAVTVAAEDLRPLEEDAYLAQVLAETDPDRSAGGLPADDTGTSAAGTTGSAESSEAPAPEAPCRWRDVLTGAEYTGTRLQVAELLDRLPVAVLERVE</sequence>
<dbReference type="Gene3D" id="3.20.20.80">
    <property type="entry name" value="Glycosidases"/>
    <property type="match status" value="3"/>
</dbReference>
<dbReference type="SMART" id="SM00642">
    <property type="entry name" value="Aamy"/>
    <property type="match status" value="1"/>
</dbReference>